<dbReference type="EMBL" id="JBHSBB010000014">
    <property type="protein sequence ID" value="MFC4034036.1"/>
    <property type="molecule type" value="Genomic_DNA"/>
</dbReference>
<comment type="caution">
    <text evidence="3">The sequence shown here is derived from an EMBL/GenBank/DDBJ whole genome shotgun (WGS) entry which is preliminary data.</text>
</comment>
<feature type="domain" description="MEDS" evidence="2">
    <location>
        <begin position="32"/>
        <end position="183"/>
    </location>
</feature>
<dbReference type="RefSeq" id="WP_386431503.1">
    <property type="nucleotide sequence ID" value="NZ_JBHSBB010000014.1"/>
</dbReference>
<proteinExistence type="predicted"/>
<evidence type="ECO:0000259" key="2">
    <source>
        <dbReference type="Pfam" id="PF14417"/>
    </source>
</evidence>
<sequence>MAGETCDEEAPPGTSGARAPRMVAVERLGPGDHACLWFDSHEDRWALRAAFATDGLARGERVIFFTDPDTVEDEALDRLASFGVPVDAADGGGRVEVVGTVPGYEPGRGFDAAARNAHWVTVIRETWARGFTGLRATGDMSWAARPDVDGGQLAAYEAGLTPLLAKLGFTGVCEYDRGAFGGSSHGADSPAGKAGSALDLTRPWTVPVADPFVDEPGGGVGWRSAHSHEARTPNALDAPVGDKPGSTAGRLDGRLEQVLAAHPLNVMPVPGGLHSSRDGNVLRLAGDADLATRIPFEQAVREAGLTTIDLTGLAFVDAYCVRTLLRLGGVTLECTTAQYRLLELCGAAGGDQSIVEVRTRPAGRSARRSRDTPR</sequence>
<feature type="region of interest" description="Disordered" evidence="1">
    <location>
        <begin position="1"/>
        <end position="20"/>
    </location>
</feature>
<protein>
    <submittedName>
        <fullName evidence="3">MEDS domain-containing protein</fullName>
    </submittedName>
</protein>
<name>A0ABV8HVY0_9ACTN</name>
<feature type="region of interest" description="Disordered" evidence="1">
    <location>
        <begin position="220"/>
        <end position="246"/>
    </location>
</feature>
<dbReference type="Pfam" id="PF14417">
    <property type="entry name" value="MEDS"/>
    <property type="match status" value="1"/>
</dbReference>
<organism evidence="3 4">
    <name type="scientific">Streptomyces polygonati</name>
    <dbReference type="NCBI Taxonomy" id="1617087"/>
    <lineage>
        <taxon>Bacteria</taxon>
        <taxon>Bacillati</taxon>
        <taxon>Actinomycetota</taxon>
        <taxon>Actinomycetes</taxon>
        <taxon>Kitasatosporales</taxon>
        <taxon>Streptomycetaceae</taxon>
        <taxon>Streptomyces</taxon>
    </lineage>
</organism>
<feature type="compositionally biased region" description="Acidic residues" evidence="1">
    <location>
        <begin position="1"/>
        <end position="10"/>
    </location>
</feature>
<evidence type="ECO:0000313" key="3">
    <source>
        <dbReference type="EMBL" id="MFC4034036.1"/>
    </source>
</evidence>
<gene>
    <name evidence="3" type="ORF">ACFO3J_21515</name>
</gene>
<evidence type="ECO:0000256" key="1">
    <source>
        <dbReference type="SAM" id="MobiDB-lite"/>
    </source>
</evidence>
<dbReference type="InterPro" id="IPR025847">
    <property type="entry name" value="MEDS_domain"/>
</dbReference>
<evidence type="ECO:0000313" key="4">
    <source>
        <dbReference type="Proteomes" id="UP001595765"/>
    </source>
</evidence>
<dbReference type="Proteomes" id="UP001595765">
    <property type="component" value="Unassembled WGS sequence"/>
</dbReference>
<reference evidence="4" key="1">
    <citation type="journal article" date="2019" name="Int. J. Syst. Evol. Microbiol.">
        <title>The Global Catalogue of Microorganisms (GCM) 10K type strain sequencing project: providing services to taxonomists for standard genome sequencing and annotation.</title>
        <authorList>
            <consortium name="The Broad Institute Genomics Platform"/>
            <consortium name="The Broad Institute Genome Sequencing Center for Infectious Disease"/>
            <person name="Wu L."/>
            <person name="Ma J."/>
        </authorList>
    </citation>
    <scope>NUCLEOTIDE SEQUENCE [LARGE SCALE GENOMIC DNA]</scope>
    <source>
        <strain evidence="4">CGMCC 4.7237</strain>
    </source>
</reference>
<accession>A0ABV8HVY0</accession>
<keyword evidence="4" id="KW-1185">Reference proteome</keyword>